<keyword evidence="5 10" id="KW-0812">Transmembrane</keyword>
<evidence type="ECO:0000256" key="4">
    <source>
        <dbReference type="ARBA" id="ARBA00022475"/>
    </source>
</evidence>
<evidence type="ECO:0000256" key="2">
    <source>
        <dbReference type="ARBA" id="ARBA00007254"/>
    </source>
</evidence>
<feature type="transmembrane region" description="Helical" evidence="10">
    <location>
        <begin position="97"/>
        <end position="119"/>
    </location>
</feature>
<keyword evidence="7" id="KW-0406">Ion transport</keyword>
<dbReference type="AlphaFoldDB" id="A0A0H5RLZ5"/>
<accession>A0A0H5RLZ5</accession>
<name>A0A0H5RLZ5_9EUKA</name>
<dbReference type="GO" id="GO:0008381">
    <property type="term" value="F:mechanosensitive monoatomic ion channel activity"/>
    <property type="evidence" value="ECO:0007669"/>
    <property type="project" value="InterPro"/>
</dbReference>
<keyword evidence="6 10" id="KW-1133">Transmembrane helix</keyword>
<dbReference type="InterPro" id="IPR019823">
    <property type="entry name" value="Mechanosensitive_channel_CS"/>
</dbReference>
<keyword evidence="3" id="KW-0813">Transport</keyword>
<dbReference type="Pfam" id="PF01741">
    <property type="entry name" value="MscL"/>
    <property type="match status" value="1"/>
</dbReference>
<feature type="transmembrane region" description="Helical" evidence="10">
    <location>
        <begin position="21"/>
        <end position="49"/>
    </location>
</feature>
<evidence type="ECO:0000256" key="1">
    <source>
        <dbReference type="ARBA" id="ARBA00004651"/>
    </source>
</evidence>
<dbReference type="InterPro" id="IPR037673">
    <property type="entry name" value="MSC/AndL"/>
</dbReference>
<dbReference type="SUPFAM" id="SSF81330">
    <property type="entry name" value="Gated mechanosensitive channel"/>
    <property type="match status" value="1"/>
</dbReference>
<evidence type="ECO:0000256" key="9">
    <source>
        <dbReference type="ARBA" id="ARBA00023303"/>
    </source>
</evidence>
<comment type="subcellular location">
    <subcellularLocation>
        <location evidence="1">Cell membrane</location>
        <topology evidence="1">Multi-pass membrane protein</topology>
    </subcellularLocation>
</comment>
<evidence type="ECO:0008006" key="12">
    <source>
        <dbReference type="Google" id="ProtNLM"/>
    </source>
</evidence>
<keyword evidence="9" id="KW-0407">Ion channel</keyword>
<evidence type="ECO:0000313" key="11">
    <source>
        <dbReference type="EMBL" id="CRZ09754.1"/>
    </source>
</evidence>
<dbReference type="EMBL" id="HACM01009312">
    <property type="protein sequence ID" value="CRZ09754.1"/>
    <property type="molecule type" value="Transcribed_RNA"/>
</dbReference>
<evidence type="ECO:0000256" key="6">
    <source>
        <dbReference type="ARBA" id="ARBA00022989"/>
    </source>
</evidence>
<evidence type="ECO:0000256" key="8">
    <source>
        <dbReference type="ARBA" id="ARBA00023136"/>
    </source>
</evidence>
<dbReference type="PANTHER" id="PTHR30266">
    <property type="entry name" value="MECHANOSENSITIVE CHANNEL MSCL"/>
    <property type="match status" value="1"/>
</dbReference>
<organism evidence="11">
    <name type="scientific">Spongospora subterranea</name>
    <dbReference type="NCBI Taxonomy" id="70186"/>
    <lineage>
        <taxon>Eukaryota</taxon>
        <taxon>Sar</taxon>
        <taxon>Rhizaria</taxon>
        <taxon>Endomyxa</taxon>
        <taxon>Phytomyxea</taxon>
        <taxon>Plasmodiophorida</taxon>
        <taxon>Plasmodiophoridae</taxon>
        <taxon>Spongospora</taxon>
    </lineage>
</organism>
<evidence type="ECO:0000256" key="5">
    <source>
        <dbReference type="ARBA" id="ARBA00022692"/>
    </source>
</evidence>
<keyword evidence="4" id="KW-1003">Cell membrane</keyword>
<dbReference type="PROSITE" id="PS01327">
    <property type="entry name" value="MSCL"/>
    <property type="match status" value="1"/>
</dbReference>
<keyword evidence="8 10" id="KW-0472">Membrane</keyword>
<dbReference type="PANTHER" id="PTHR30266:SF2">
    <property type="entry name" value="LARGE-CONDUCTANCE MECHANOSENSITIVE CHANNEL"/>
    <property type="match status" value="1"/>
</dbReference>
<dbReference type="HAMAP" id="MF_00115">
    <property type="entry name" value="MscL"/>
    <property type="match status" value="1"/>
</dbReference>
<evidence type="ECO:0000256" key="7">
    <source>
        <dbReference type="ARBA" id="ARBA00023065"/>
    </source>
</evidence>
<dbReference type="InterPro" id="IPR001185">
    <property type="entry name" value="MS_channel"/>
</dbReference>
<comment type="similarity">
    <text evidence="2">Belongs to the MscL family.</text>
</comment>
<evidence type="ECO:0000256" key="10">
    <source>
        <dbReference type="SAM" id="Phobius"/>
    </source>
</evidence>
<dbReference type="Gene3D" id="1.10.1200.120">
    <property type="entry name" value="Large-conductance mechanosensitive channel, MscL, domain 1"/>
    <property type="match status" value="1"/>
</dbReference>
<dbReference type="GO" id="GO:0005886">
    <property type="term" value="C:plasma membrane"/>
    <property type="evidence" value="ECO:0007669"/>
    <property type="project" value="UniProtKB-SubCell"/>
</dbReference>
<dbReference type="InterPro" id="IPR036019">
    <property type="entry name" value="MscL_channel"/>
</dbReference>
<proteinExistence type="inferred from homology"/>
<reference evidence="11" key="1">
    <citation type="submission" date="2015-04" db="EMBL/GenBank/DDBJ databases">
        <title>The genome sequence of the plant pathogenic Rhizarian Plasmodiophora brassicae reveals insights in its biotrophic life cycle and the origin of chitin synthesis.</title>
        <authorList>
            <person name="Schwelm A."/>
            <person name="Fogelqvist J."/>
            <person name="Knaust A."/>
            <person name="Julke S."/>
            <person name="Lilja T."/>
            <person name="Dhandapani V."/>
            <person name="Bonilla-Rosso G."/>
            <person name="Karlsson M."/>
            <person name="Shevchenko A."/>
            <person name="Choi S.R."/>
            <person name="Kim H.G."/>
            <person name="Park J.Y."/>
            <person name="Lim Y.P."/>
            <person name="Ludwig-Muller J."/>
            <person name="Dixelius C."/>
        </authorList>
    </citation>
    <scope>NUCLEOTIDE SEQUENCE</scope>
    <source>
        <tissue evidence="11">Potato root galls</tissue>
    </source>
</reference>
<sequence>MGFMQDFKIFLSRGNVIDLAVGVVIGASFTAVVNAMVGDLFAPLIAILMPVSFENCFAQVKCPSEGSGWMPFNCKTSYSTLEAAKKEGAIVFAYGHFIEACLSFLLTSFVLFLIVRLYLRIHHKTITKQKKCDHCIQIVDPEATRCNHCSGALRPTQPDVKLI</sequence>
<evidence type="ECO:0000256" key="3">
    <source>
        <dbReference type="ARBA" id="ARBA00022448"/>
    </source>
</evidence>
<protein>
    <recommendedName>
        <fullName evidence="12">Large conductance mechanosensitive channel protein</fullName>
    </recommendedName>
</protein>